<reference evidence="1" key="1">
    <citation type="submission" date="2023-04" db="EMBL/GenBank/DDBJ databases">
        <title>Ambrosiozyma monospora NBRC 10751.</title>
        <authorList>
            <person name="Ichikawa N."/>
            <person name="Sato H."/>
            <person name="Tonouchi N."/>
        </authorList>
    </citation>
    <scope>NUCLEOTIDE SEQUENCE</scope>
    <source>
        <strain evidence="1">NBRC 10751</strain>
    </source>
</reference>
<accession>A0ACB5TUB1</accession>
<gene>
    <name evidence="1" type="ORF">Amon02_000976100</name>
</gene>
<dbReference type="EMBL" id="BSXS01009354">
    <property type="protein sequence ID" value="GME95326.1"/>
    <property type="molecule type" value="Genomic_DNA"/>
</dbReference>
<evidence type="ECO:0000313" key="2">
    <source>
        <dbReference type="Proteomes" id="UP001165064"/>
    </source>
</evidence>
<name>A0ACB5TUB1_AMBMO</name>
<dbReference type="Proteomes" id="UP001165064">
    <property type="component" value="Unassembled WGS sequence"/>
</dbReference>
<sequence length="108" mass="11736">MSLRLPSAPNAGLFKQGYQTSTNLDGAINRNIQACKEITNMISTSIGPCGKNKIIVNSIGRVFNTNDAATMIKELDVIHPAVKVLIMNSQQQEQEMGDNTNYVLVLAV</sequence>
<organism evidence="1 2">
    <name type="scientific">Ambrosiozyma monospora</name>
    <name type="common">Yeast</name>
    <name type="synonym">Endomycopsis monosporus</name>
    <dbReference type="NCBI Taxonomy" id="43982"/>
    <lineage>
        <taxon>Eukaryota</taxon>
        <taxon>Fungi</taxon>
        <taxon>Dikarya</taxon>
        <taxon>Ascomycota</taxon>
        <taxon>Saccharomycotina</taxon>
        <taxon>Pichiomycetes</taxon>
        <taxon>Pichiales</taxon>
        <taxon>Pichiaceae</taxon>
        <taxon>Ambrosiozyma</taxon>
    </lineage>
</organism>
<protein>
    <submittedName>
        <fullName evidence="1">Unnamed protein product</fullName>
    </submittedName>
</protein>
<evidence type="ECO:0000313" key="1">
    <source>
        <dbReference type="EMBL" id="GME95326.1"/>
    </source>
</evidence>
<keyword evidence="2" id="KW-1185">Reference proteome</keyword>
<proteinExistence type="predicted"/>
<comment type="caution">
    <text evidence="1">The sequence shown here is derived from an EMBL/GenBank/DDBJ whole genome shotgun (WGS) entry which is preliminary data.</text>
</comment>